<dbReference type="Proteomes" id="UP000649617">
    <property type="component" value="Unassembled WGS sequence"/>
</dbReference>
<dbReference type="EMBL" id="CAJNIZ010018014">
    <property type="protein sequence ID" value="CAE7405386.1"/>
    <property type="molecule type" value="Genomic_DNA"/>
</dbReference>
<evidence type="ECO:0000256" key="1">
    <source>
        <dbReference type="SAM" id="MobiDB-lite"/>
    </source>
</evidence>
<dbReference type="SUPFAM" id="SSF46458">
    <property type="entry name" value="Globin-like"/>
    <property type="match status" value="1"/>
</dbReference>
<feature type="region of interest" description="Disordered" evidence="1">
    <location>
        <begin position="1"/>
        <end position="26"/>
    </location>
</feature>
<dbReference type="AlphaFoldDB" id="A0A812QUY6"/>
<protein>
    <submittedName>
        <fullName evidence="2">Uncharacterized protein</fullName>
    </submittedName>
</protein>
<dbReference type="InterPro" id="IPR009050">
    <property type="entry name" value="Globin-like_sf"/>
</dbReference>
<proteinExistence type="predicted"/>
<organism evidence="2 3">
    <name type="scientific">Symbiodinium pilosum</name>
    <name type="common">Dinoflagellate</name>
    <dbReference type="NCBI Taxonomy" id="2952"/>
    <lineage>
        <taxon>Eukaryota</taxon>
        <taxon>Sar</taxon>
        <taxon>Alveolata</taxon>
        <taxon>Dinophyceae</taxon>
        <taxon>Suessiales</taxon>
        <taxon>Symbiodiniaceae</taxon>
        <taxon>Symbiodinium</taxon>
    </lineage>
</organism>
<dbReference type="GO" id="GO:0019825">
    <property type="term" value="F:oxygen binding"/>
    <property type="evidence" value="ECO:0007669"/>
    <property type="project" value="InterPro"/>
</dbReference>
<evidence type="ECO:0000313" key="3">
    <source>
        <dbReference type="Proteomes" id="UP000649617"/>
    </source>
</evidence>
<accession>A0A812QUY6</accession>
<dbReference type="GO" id="GO:0020037">
    <property type="term" value="F:heme binding"/>
    <property type="evidence" value="ECO:0007669"/>
    <property type="project" value="InterPro"/>
</dbReference>
<name>A0A812QUY6_SYMPI</name>
<dbReference type="OrthoDB" id="73141at2759"/>
<reference evidence="2" key="1">
    <citation type="submission" date="2021-02" db="EMBL/GenBank/DDBJ databases">
        <authorList>
            <person name="Dougan E. K."/>
            <person name="Rhodes N."/>
            <person name="Thang M."/>
            <person name="Chan C."/>
        </authorList>
    </citation>
    <scope>NUCLEOTIDE SEQUENCE</scope>
</reference>
<evidence type="ECO:0000313" key="2">
    <source>
        <dbReference type="EMBL" id="CAE7405386.1"/>
    </source>
</evidence>
<keyword evidence="3" id="KW-1185">Reference proteome</keyword>
<sequence>MCAFTGQADGASSPANTAGKAAGAAASQRQFPVMRIEENSHKPNDFSKNLLKQIGGVPRLLEMTTCFYRKVMANPHLEPFFASTEVSHHAPRLANWVAEKMGAPERPWTREKGSRKQNEAELKQQILYPNHNGDLELEDFLVHDRSSAHFAGWHCPKRVGCPMHKVGDHFKLDDSRVWMRLHFWACREVGLIGPSSGERTKLQVDFENFYTRFIGHFVRVYERSAPAFARVECQWSDESTAEGKANVQRYRALQLETPDYMEKRLHGMDDVVGLRDPAEARRRVAGIRDDGWPYSDDGLFVREE</sequence>
<comment type="caution">
    <text evidence="2">The sequence shown here is derived from an EMBL/GenBank/DDBJ whole genome shotgun (WGS) entry which is preliminary data.</text>
</comment>
<dbReference type="InterPro" id="IPR012292">
    <property type="entry name" value="Globin/Proto"/>
</dbReference>
<dbReference type="Gene3D" id="1.10.490.10">
    <property type="entry name" value="Globins"/>
    <property type="match status" value="1"/>
</dbReference>
<gene>
    <name evidence="2" type="ORF">SPIL2461_LOCUS10001</name>
</gene>